<dbReference type="Gene3D" id="1.10.3330.10">
    <property type="entry name" value="Oxo-4-hydroxy-4-carboxy-5-ureidoimidazoline decarboxylase"/>
    <property type="match status" value="1"/>
</dbReference>
<evidence type="ECO:0000313" key="4">
    <source>
        <dbReference type="Proteomes" id="UP000094389"/>
    </source>
</evidence>
<dbReference type="Pfam" id="PF09349">
    <property type="entry name" value="OHCU_decarbox"/>
    <property type="match status" value="1"/>
</dbReference>
<dbReference type="PANTHER" id="PTHR37987">
    <property type="entry name" value="CHROMOSOME 9, WHOLE GENOME SHOTGUN SEQUENCE"/>
    <property type="match status" value="1"/>
</dbReference>
<dbReference type="RefSeq" id="XP_020073382.1">
    <property type="nucleotide sequence ID" value="XM_020216152.1"/>
</dbReference>
<dbReference type="Proteomes" id="UP000094389">
    <property type="component" value="Unassembled WGS sequence"/>
</dbReference>
<dbReference type="PANTHER" id="PTHR37987:SF1">
    <property type="entry name" value="OXO-4-HYDROXY-4-CARBOXY-5-UREIDOIMIDAZOLINE DECARBOXYLASE DOMAIN-CONTAINING PROTEIN"/>
    <property type="match status" value="1"/>
</dbReference>
<dbReference type="InterPro" id="IPR018020">
    <property type="entry name" value="OHCU_decarboxylase"/>
</dbReference>
<dbReference type="OrthoDB" id="5398391at2759"/>
<proteinExistence type="predicted"/>
<dbReference type="GeneID" id="30990548"/>
<keyword evidence="1" id="KW-0659">Purine metabolism</keyword>
<organism evidence="3 4">
    <name type="scientific">Cyberlindnera jadinii (strain ATCC 18201 / CBS 1600 / BCRC 20928 / JCM 3617 / NBRC 0987 / NRRL Y-1542)</name>
    <name type="common">Torula yeast</name>
    <name type="synonym">Candida utilis</name>
    <dbReference type="NCBI Taxonomy" id="983966"/>
    <lineage>
        <taxon>Eukaryota</taxon>
        <taxon>Fungi</taxon>
        <taxon>Dikarya</taxon>
        <taxon>Ascomycota</taxon>
        <taxon>Saccharomycotina</taxon>
        <taxon>Saccharomycetes</taxon>
        <taxon>Phaffomycetales</taxon>
        <taxon>Phaffomycetaceae</taxon>
        <taxon>Cyberlindnera</taxon>
    </lineage>
</organism>
<feature type="domain" description="Oxo-4-hydroxy-4-carboxy-5-ureidoimidazoline decarboxylase" evidence="2">
    <location>
        <begin position="13"/>
        <end position="168"/>
    </location>
</feature>
<dbReference type="GO" id="GO:0006144">
    <property type="term" value="P:purine nucleobase metabolic process"/>
    <property type="evidence" value="ECO:0007669"/>
    <property type="project" value="UniProtKB-KW"/>
</dbReference>
<accession>A0A1E4SA15</accession>
<dbReference type="SUPFAM" id="SSF158694">
    <property type="entry name" value="UraD-Like"/>
    <property type="match status" value="1"/>
</dbReference>
<keyword evidence="4" id="KW-1185">Reference proteome</keyword>
<reference evidence="3 4" key="1">
    <citation type="journal article" date="2016" name="Proc. Natl. Acad. Sci. U.S.A.">
        <title>Comparative genomics of biotechnologically important yeasts.</title>
        <authorList>
            <person name="Riley R."/>
            <person name="Haridas S."/>
            <person name="Wolfe K.H."/>
            <person name="Lopes M.R."/>
            <person name="Hittinger C.T."/>
            <person name="Goeker M."/>
            <person name="Salamov A.A."/>
            <person name="Wisecaver J.H."/>
            <person name="Long T.M."/>
            <person name="Calvey C.H."/>
            <person name="Aerts A.L."/>
            <person name="Barry K.W."/>
            <person name="Choi C."/>
            <person name="Clum A."/>
            <person name="Coughlan A.Y."/>
            <person name="Deshpande S."/>
            <person name="Douglass A.P."/>
            <person name="Hanson S.J."/>
            <person name="Klenk H.-P."/>
            <person name="LaButti K.M."/>
            <person name="Lapidus A."/>
            <person name="Lindquist E.A."/>
            <person name="Lipzen A.M."/>
            <person name="Meier-Kolthoff J.P."/>
            <person name="Ohm R.A."/>
            <person name="Otillar R.P."/>
            <person name="Pangilinan J.L."/>
            <person name="Peng Y."/>
            <person name="Rokas A."/>
            <person name="Rosa C.A."/>
            <person name="Scheuner C."/>
            <person name="Sibirny A.A."/>
            <person name="Slot J.C."/>
            <person name="Stielow J.B."/>
            <person name="Sun H."/>
            <person name="Kurtzman C.P."/>
            <person name="Blackwell M."/>
            <person name="Grigoriev I.V."/>
            <person name="Jeffries T.W."/>
        </authorList>
    </citation>
    <scope>NUCLEOTIDE SEQUENCE [LARGE SCALE GENOMIC DNA]</scope>
    <source>
        <strain evidence="4">ATCC 18201 / CBS 1600 / BCRC 20928 / JCM 3617 / NBRC 0987 / NRRL Y-1542</strain>
    </source>
</reference>
<protein>
    <recommendedName>
        <fullName evidence="2">Oxo-4-hydroxy-4-carboxy-5-ureidoimidazoline decarboxylase domain-containing protein</fullName>
    </recommendedName>
</protein>
<gene>
    <name evidence="3" type="ORF">CYBJADRAFT_170792</name>
</gene>
<dbReference type="InterPro" id="IPR036778">
    <property type="entry name" value="OHCU_decarboxylase_sf"/>
</dbReference>
<evidence type="ECO:0000313" key="3">
    <source>
        <dbReference type="EMBL" id="ODV76343.1"/>
    </source>
</evidence>
<dbReference type="AlphaFoldDB" id="A0A1E4SA15"/>
<evidence type="ECO:0000256" key="1">
    <source>
        <dbReference type="ARBA" id="ARBA00022631"/>
    </source>
</evidence>
<evidence type="ECO:0000259" key="2">
    <source>
        <dbReference type="Pfam" id="PF09349"/>
    </source>
</evidence>
<dbReference type="STRING" id="983966.A0A1E4SA15"/>
<name>A0A1E4SA15_CYBJN</name>
<dbReference type="OMA" id="AIQAMCD"/>
<dbReference type="EMBL" id="KV453925">
    <property type="protein sequence ID" value="ODV76343.1"/>
    <property type="molecule type" value="Genomic_DNA"/>
</dbReference>
<sequence length="175" mass="20134">MGYRLPSISTIGTLSEEAKGEVLNNLFEPHDSIVRYLKPLFEQSYKDYDQFIDSALKRFQELDPHSELAKDIISSHPRLGVPRGTELSEHSAKEQENLQGDDGVVVEFSRLNKLYESTYPGLRFVLFVNGRDKESVKSVFKQRIERNNYELEVRDAIEAMCDIAKDRAHKLLSKL</sequence>